<dbReference type="InterPro" id="IPR036942">
    <property type="entry name" value="Beta-barrel_TonB_sf"/>
</dbReference>
<evidence type="ECO:0000256" key="4">
    <source>
        <dbReference type="ARBA" id="ARBA00022452"/>
    </source>
</evidence>
<dbReference type="PROSITE" id="PS52016">
    <property type="entry name" value="TONB_DEPENDENT_REC_3"/>
    <property type="match status" value="1"/>
</dbReference>
<comment type="subcellular location">
    <subcellularLocation>
        <location evidence="1 14">Cell outer membrane</location>
        <topology evidence="1 14">Multi-pass membrane protein</topology>
    </subcellularLocation>
</comment>
<dbReference type="InterPro" id="IPR012910">
    <property type="entry name" value="Plug_dom"/>
</dbReference>
<dbReference type="FunFam" id="2.170.130.10:FF:000001">
    <property type="entry name" value="Catecholate siderophore TonB-dependent receptor"/>
    <property type="match status" value="1"/>
</dbReference>
<keyword evidence="4 14" id="KW-1134">Transmembrane beta strand</keyword>
<dbReference type="Gene3D" id="3.55.50.30">
    <property type="match status" value="1"/>
</dbReference>
<evidence type="ECO:0000256" key="16">
    <source>
        <dbReference type="SAM" id="SignalP"/>
    </source>
</evidence>
<evidence type="ECO:0000256" key="10">
    <source>
        <dbReference type="ARBA" id="ARBA00023077"/>
    </source>
</evidence>
<dbReference type="InterPro" id="IPR039426">
    <property type="entry name" value="TonB-dep_rcpt-like"/>
</dbReference>
<organism evidence="18 20">
    <name type="scientific">Orrella dioscoreae</name>
    <dbReference type="NCBI Taxonomy" id="1851544"/>
    <lineage>
        <taxon>Bacteria</taxon>
        <taxon>Pseudomonadati</taxon>
        <taxon>Pseudomonadota</taxon>
        <taxon>Betaproteobacteria</taxon>
        <taxon>Burkholderiales</taxon>
        <taxon>Alcaligenaceae</taxon>
        <taxon>Orrella</taxon>
    </lineage>
</organism>
<evidence type="ECO:0000313" key="19">
    <source>
        <dbReference type="EMBL" id="SOE52474.1"/>
    </source>
</evidence>
<dbReference type="SMART" id="SM00965">
    <property type="entry name" value="STN"/>
    <property type="match status" value="1"/>
</dbReference>
<dbReference type="PANTHER" id="PTHR32552:SF68">
    <property type="entry name" value="FERRICHROME OUTER MEMBRANE TRANSPORTER_PHAGE RECEPTOR"/>
    <property type="match status" value="1"/>
</dbReference>
<keyword evidence="6 14" id="KW-0812">Transmembrane</keyword>
<evidence type="ECO:0000256" key="12">
    <source>
        <dbReference type="ARBA" id="ARBA00023170"/>
    </source>
</evidence>
<dbReference type="GO" id="GO:0015891">
    <property type="term" value="P:siderophore transport"/>
    <property type="evidence" value="ECO:0007669"/>
    <property type="project" value="InterPro"/>
</dbReference>
<comment type="similarity">
    <text evidence="2 14 15">Belongs to the TonB-dependent receptor family.</text>
</comment>
<dbReference type="EMBL" id="LT907988">
    <property type="protein sequence ID" value="SOE52474.1"/>
    <property type="molecule type" value="Genomic_DNA"/>
</dbReference>
<dbReference type="GO" id="GO:0038023">
    <property type="term" value="F:signaling receptor activity"/>
    <property type="evidence" value="ECO:0007669"/>
    <property type="project" value="InterPro"/>
</dbReference>
<keyword evidence="11 14" id="KW-0472">Membrane</keyword>
<keyword evidence="3 14" id="KW-0813">Transport</keyword>
<dbReference type="GO" id="GO:0015344">
    <property type="term" value="F:siderophore uptake transmembrane transporter activity"/>
    <property type="evidence" value="ECO:0007669"/>
    <property type="project" value="TreeGrafter"/>
</dbReference>
<keyword evidence="13 14" id="KW-0998">Cell outer membrane</keyword>
<evidence type="ECO:0000256" key="7">
    <source>
        <dbReference type="ARBA" id="ARBA00022729"/>
    </source>
</evidence>
<dbReference type="EMBL" id="FLRC01000044">
    <property type="protein sequence ID" value="SBT26868.1"/>
    <property type="molecule type" value="Genomic_DNA"/>
</dbReference>
<evidence type="ECO:0000313" key="20">
    <source>
        <dbReference type="Proteomes" id="UP000078558"/>
    </source>
</evidence>
<dbReference type="Gene3D" id="2.40.170.20">
    <property type="entry name" value="TonB-dependent receptor, beta-barrel domain"/>
    <property type="match status" value="1"/>
</dbReference>
<evidence type="ECO:0000256" key="1">
    <source>
        <dbReference type="ARBA" id="ARBA00004571"/>
    </source>
</evidence>
<evidence type="ECO:0000256" key="9">
    <source>
        <dbReference type="ARBA" id="ARBA00023065"/>
    </source>
</evidence>
<dbReference type="Pfam" id="PF07715">
    <property type="entry name" value="Plug"/>
    <property type="match status" value="1"/>
</dbReference>
<evidence type="ECO:0000256" key="6">
    <source>
        <dbReference type="ARBA" id="ARBA00022692"/>
    </source>
</evidence>
<evidence type="ECO:0000256" key="14">
    <source>
        <dbReference type="PROSITE-ProRule" id="PRU01360"/>
    </source>
</evidence>
<evidence type="ECO:0000256" key="11">
    <source>
        <dbReference type="ARBA" id="ARBA00023136"/>
    </source>
</evidence>
<gene>
    <name evidence="18" type="ORF">ODI_00993</name>
    <name evidence="19" type="ORF">ODI_R4216</name>
</gene>
<dbReference type="Proteomes" id="UP000078558">
    <property type="component" value="Chromosome I"/>
</dbReference>
<dbReference type="KEGG" id="odi:ODI_R4216"/>
<keyword evidence="12 18" id="KW-0675">Receptor</keyword>
<dbReference type="AlphaFoldDB" id="A0A1C3K610"/>
<dbReference type="SUPFAM" id="SSF56935">
    <property type="entry name" value="Porins"/>
    <property type="match status" value="1"/>
</dbReference>
<reference evidence="19 20" key="2">
    <citation type="submission" date="2017-08" db="EMBL/GenBank/DDBJ databases">
        <authorList>
            <person name="de Groot N.N."/>
        </authorList>
    </citation>
    <scope>NUCLEOTIDE SEQUENCE [LARGE SCALE GENOMIC DNA]</scope>
    <source>
        <strain evidence="19">Orrdi1</strain>
    </source>
</reference>
<keyword evidence="8" id="KW-0408">Iron</keyword>
<keyword evidence="5" id="KW-0410">Iron transport</keyword>
<accession>A0A1C3K610</accession>
<reference evidence="18 20" key="1">
    <citation type="submission" date="2016-06" db="EMBL/GenBank/DDBJ databases">
        <authorList>
            <person name="Kjaerup R.B."/>
            <person name="Dalgaard T.S."/>
            <person name="Juul-Madsen H.R."/>
        </authorList>
    </citation>
    <scope>NUCLEOTIDE SEQUENCE [LARGE SCALE GENOMIC DNA]</scope>
    <source>
        <strain evidence="18">Orrdi1</strain>
    </source>
</reference>
<feature type="signal peptide" evidence="16">
    <location>
        <begin position="1"/>
        <end position="26"/>
    </location>
</feature>
<keyword evidence="9" id="KW-0406">Ion transport</keyword>
<dbReference type="NCBIfam" id="TIGR01783">
    <property type="entry name" value="TonB-siderophor"/>
    <property type="match status" value="1"/>
</dbReference>
<feature type="domain" description="Secretin/TonB short N-terminal" evidence="17">
    <location>
        <begin position="57"/>
        <end position="108"/>
    </location>
</feature>
<evidence type="ECO:0000259" key="17">
    <source>
        <dbReference type="SMART" id="SM00965"/>
    </source>
</evidence>
<dbReference type="CDD" id="cd01347">
    <property type="entry name" value="ligand_gated_channel"/>
    <property type="match status" value="1"/>
</dbReference>
<dbReference type="InterPro" id="IPR011662">
    <property type="entry name" value="Secretin/TonB_short_N"/>
</dbReference>
<dbReference type="STRING" id="1851544.ODI_00993"/>
<dbReference type="InterPro" id="IPR000531">
    <property type="entry name" value="Beta-barrel_TonB"/>
</dbReference>
<dbReference type="InterPro" id="IPR037066">
    <property type="entry name" value="Plug_dom_sf"/>
</dbReference>
<name>A0A1C3K610_9BURK</name>
<evidence type="ECO:0000256" key="5">
    <source>
        <dbReference type="ARBA" id="ARBA00022496"/>
    </source>
</evidence>
<evidence type="ECO:0000313" key="18">
    <source>
        <dbReference type="EMBL" id="SBT26868.1"/>
    </source>
</evidence>
<dbReference type="InterPro" id="IPR010105">
    <property type="entry name" value="TonB_sidphr_rcpt"/>
</dbReference>
<protein>
    <submittedName>
        <fullName evidence="18">Ferrichrome-iron receptor</fullName>
    </submittedName>
</protein>
<dbReference type="Gene3D" id="2.170.130.10">
    <property type="entry name" value="TonB-dependent receptor, plug domain"/>
    <property type="match status" value="1"/>
</dbReference>
<keyword evidence="10 15" id="KW-0798">TonB box</keyword>
<keyword evidence="7 16" id="KW-0732">Signal</keyword>
<dbReference type="PANTHER" id="PTHR32552">
    <property type="entry name" value="FERRICHROME IRON RECEPTOR-RELATED"/>
    <property type="match status" value="1"/>
</dbReference>
<feature type="chain" id="PRO_5015062747" evidence="16">
    <location>
        <begin position="27"/>
        <end position="788"/>
    </location>
</feature>
<evidence type="ECO:0000256" key="8">
    <source>
        <dbReference type="ARBA" id="ARBA00023004"/>
    </source>
</evidence>
<keyword evidence="20" id="KW-1185">Reference proteome</keyword>
<dbReference type="GO" id="GO:0009279">
    <property type="term" value="C:cell outer membrane"/>
    <property type="evidence" value="ECO:0007669"/>
    <property type="project" value="UniProtKB-SubCell"/>
</dbReference>
<evidence type="ECO:0000256" key="15">
    <source>
        <dbReference type="RuleBase" id="RU003357"/>
    </source>
</evidence>
<dbReference type="Pfam" id="PF07660">
    <property type="entry name" value="STN"/>
    <property type="match status" value="1"/>
</dbReference>
<dbReference type="FunFam" id="2.40.170.20:FF:000005">
    <property type="entry name" value="TonB-dependent siderophore receptor"/>
    <property type="match status" value="1"/>
</dbReference>
<sequence length="788" mass="85550">MRGGVLAALLAMAPLLAALPAAPAGAQTASSPARQSYSIAPGSLAASLQAAASRGQVMLSFAPRLAEGRQSPGLQGVYTVQEAFAALLAGSGLEAVDTGVGGYQLRERPNPPPGVSTLSPVRVEAGLGGPLGPDIGYAATRTATGSKTATRLAEIPQSISVVTAKEIRDRGAQSVVQAIQYTPGVQVNNFGGNEIRNDWIVLRGFDAKLTGDYRDGLSQMPYDQIRARMPAYALERIETLRGPSSVLFGQVAPGGIVNRITKRPTAETLREVELQAGSFDYYQAAADLGGAVDEAGAHRYRLTVVGRDAGTQEKYDSGHRYKDDALYVAPAYTWQPSAATSLTVLAHYQRDRNDGESRPVYPTRTLVGDYSFDLNDRELYSLGWQFEHRYSDSVTLRQNARLQRGDMRLRNLYQLSLAADRRTLSRYALVADERAESAVIDNQAEIRLETGAVKHQVLAGLDARRLNGESEYRQAMAPSLDLLNPVYGRDIPYPAAAARIIDQYETSRQLGVYLQDQVKWKQWILTLGGRHDWAESTLDNRLNGSRTRQRDDVFTGRAGLAYAFASGVVPYVSYATSFLPQAGVNAAGEAFVPTRGKQYEAGIKYEPPGGGSLYTLSVFELTQRNALTPDPSLPTFSVQTGEIRSRGVELEAKAELARGWDATASATYNQVKVTRSNDVDLGKTPIVTPRRMASLWLNHVVQGGPLAGLGAGLGVRYVGPSYADVRNTLRNGSATYVDAAMNYERGSWRIGLNVNNLFDRETVVCRNNLANCRYGIERSVIGTVAYRY</sequence>
<evidence type="ECO:0000256" key="13">
    <source>
        <dbReference type="ARBA" id="ARBA00023237"/>
    </source>
</evidence>
<evidence type="ECO:0000256" key="2">
    <source>
        <dbReference type="ARBA" id="ARBA00009810"/>
    </source>
</evidence>
<evidence type="ECO:0000256" key="3">
    <source>
        <dbReference type="ARBA" id="ARBA00022448"/>
    </source>
</evidence>
<proteinExistence type="inferred from homology"/>
<dbReference type="Pfam" id="PF00593">
    <property type="entry name" value="TonB_dep_Rec_b-barrel"/>
    <property type="match status" value="1"/>
</dbReference>